<organism evidence="10 11">
    <name type="scientific">Bacillus glycinifermentans</name>
    <dbReference type="NCBI Taxonomy" id="1664069"/>
    <lineage>
        <taxon>Bacteria</taxon>
        <taxon>Bacillati</taxon>
        <taxon>Bacillota</taxon>
        <taxon>Bacilli</taxon>
        <taxon>Bacillales</taxon>
        <taxon>Bacillaceae</taxon>
        <taxon>Bacillus</taxon>
    </lineage>
</organism>
<dbReference type="PANTHER" id="PTHR18919:SF107">
    <property type="entry name" value="ACETYL-COA ACETYLTRANSFERASE, CYTOSOLIC"/>
    <property type="match status" value="1"/>
</dbReference>
<dbReference type="InterPro" id="IPR020610">
    <property type="entry name" value="Thiolase_AS"/>
</dbReference>
<protein>
    <recommendedName>
        <fullName evidence="2">acetyl-CoA C-acetyltransferase</fullName>
        <ecNumber evidence="2">2.3.1.9</ecNumber>
    </recommendedName>
    <alternativeName>
        <fullName evidence="5">Acetoacetyl-CoA thiolase</fullName>
    </alternativeName>
</protein>
<dbReference type="EC" id="2.3.1.9" evidence="2"/>
<feature type="active site" description="Acyl-thioester intermediate" evidence="6">
    <location>
        <position position="88"/>
    </location>
</feature>
<dbReference type="InterPro" id="IPR002155">
    <property type="entry name" value="Thiolase"/>
</dbReference>
<gene>
    <name evidence="10" type="ORF">EQZ20_22625</name>
</gene>
<dbReference type="Gene3D" id="3.40.47.10">
    <property type="match status" value="2"/>
</dbReference>
<sequence>MVRTVIIDGARTPFGKLGGSLQPKTASELGGIAIREALKRSGVRPEDVDEVIMGTVLQGGQGQLPSRQAARHAGLPWDVKTETVNKVCASGLRSVTMADQIIRAGDADVIVAGGMESMSNAPYALTKARWGLRMGDGSVKDLMILDGLTCSFTGVHMGSYGNSAARELEITREEQDRWALRSHMRAVRAAASGALGEEIVPVNIREKRGGELTVKHDESPRSDTSIERLAALAPVFDRDGTITAGNAPGVNDGACAFTVMSDEKAKSLNLKPYAVMTAHASIAVEAKDFPKTPGLVINELLKKTGAELSDISLFEINEAFAAVALASGQIAGLDMEKVNVNGGAIALGHPIGASGARILLTLMYELKRRGGGTGIAAICSGGGQGDAVMIQV</sequence>
<dbReference type="PIRSF" id="PIRSF000429">
    <property type="entry name" value="Ac-CoA_Ac_transf"/>
    <property type="match status" value="1"/>
</dbReference>
<dbReference type="RefSeq" id="WP_046130275.1">
    <property type="nucleotide sequence ID" value="NZ_CP035232.1"/>
</dbReference>
<evidence type="ECO:0000256" key="1">
    <source>
        <dbReference type="ARBA" id="ARBA00010982"/>
    </source>
</evidence>
<dbReference type="CDD" id="cd00751">
    <property type="entry name" value="thiolase"/>
    <property type="match status" value="1"/>
</dbReference>
<evidence type="ECO:0000256" key="7">
    <source>
        <dbReference type="RuleBase" id="RU003557"/>
    </source>
</evidence>
<evidence type="ECO:0000259" key="8">
    <source>
        <dbReference type="Pfam" id="PF00108"/>
    </source>
</evidence>
<evidence type="ECO:0000256" key="3">
    <source>
        <dbReference type="ARBA" id="ARBA00022679"/>
    </source>
</evidence>
<keyword evidence="4 7" id="KW-0012">Acyltransferase</keyword>
<evidence type="ECO:0000256" key="6">
    <source>
        <dbReference type="PIRSR" id="PIRSR000429-1"/>
    </source>
</evidence>
<evidence type="ECO:0000313" key="10">
    <source>
        <dbReference type="EMBL" id="QAT67999.1"/>
    </source>
</evidence>
<dbReference type="InterPro" id="IPR020616">
    <property type="entry name" value="Thiolase_N"/>
</dbReference>
<dbReference type="GeneID" id="82855470"/>
<dbReference type="NCBIfam" id="NF006086">
    <property type="entry name" value="PRK08235.1"/>
    <property type="match status" value="1"/>
</dbReference>
<evidence type="ECO:0000256" key="4">
    <source>
        <dbReference type="ARBA" id="ARBA00023315"/>
    </source>
</evidence>
<proteinExistence type="inferred from homology"/>
<dbReference type="SUPFAM" id="SSF53901">
    <property type="entry name" value="Thiolase-like"/>
    <property type="match status" value="2"/>
</dbReference>
<dbReference type="NCBIfam" id="TIGR01930">
    <property type="entry name" value="AcCoA-C-Actrans"/>
    <property type="match status" value="1"/>
</dbReference>
<evidence type="ECO:0000256" key="2">
    <source>
        <dbReference type="ARBA" id="ARBA00012705"/>
    </source>
</evidence>
<dbReference type="InterPro" id="IPR020617">
    <property type="entry name" value="Thiolase_C"/>
</dbReference>
<feature type="domain" description="Thiolase C-terminal" evidence="9">
    <location>
        <begin position="270"/>
        <end position="391"/>
    </location>
</feature>
<feature type="domain" description="Thiolase N-terminal" evidence="8">
    <location>
        <begin position="5"/>
        <end position="262"/>
    </location>
</feature>
<dbReference type="PROSITE" id="PS00737">
    <property type="entry name" value="THIOLASE_2"/>
    <property type="match status" value="1"/>
</dbReference>
<dbReference type="GO" id="GO:0003985">
    <property type="term" value="F:acetyl-CoA C-acetyltransferase activity"/>
    <property type="evidence" value="ECO:0007669"/>
    <property type="project" value="UniProtKB-EC"/>
</dbReference>
<reference evidence="10 11" key="1">
    <citation type="submission" date="2019-01" db="EMBL/GenBank/DDBJ databases">
        <title>Genome sequence of Bacillus glycinifermentans SRCM103574.</title>
        <authorList>
            <person name="Kong H.-J."/>
            <person name="Jeong S.-Y."/>
            <person name="Jeong D.-Y."/>
        </authorList>
    </citation>
    <scope>NUCLEOTIDE SEQUENCE [LARGE SCALE GENOMIC DNA]</scope>
    <source>
        <strain evidence="10 11">SRCM103574</strain>
    </source>
</reference>
<dbReference type="EMBL" id="CP035232">
    <property type="protein sequence ID" value="QAT67999.1"/>
    <property type="molecule type" value="Genomic_DNA"/>
</dbReference>
<dbReference type="PROSITE" id="PS00099">
    <property type="entry name" value="THIOLASE_3"/>
    <property type="match status" value="1"/>
</dbReference>
<keyword evidence="3 7" id="KW-0808">Transferase</keyword>
<feature type="active site" description="Proton acceptor" evidence="6">
    <location>
        <position position="379"/>
    </location>
</feature>
<dbReference type="Pfam" id="PF02803">
    <property type="entry name" value="Thiolase_C"/>
    <property type="match status" value="1"/>
</dbReference>
<dbReference type="PROSITE" id="PS00098">
    <property type="entry name" value="THIOLASE_1"/>
    <property type="match status" value="1"/>
</dbReference>
<feature type="active site" description="Proton acceptor" evidence="6">
    <location>
        <position position="349"/>
    </location>
</feature>
<dbReference type="Pfam" id="PF00108">
    <property type="entry name" value="Thiolase_N"/>
    <property type="match status" value="1"/>
</dbReference>
<dbReference type="InterPro" id="IPR020615">
    <property type="entry name" value="Thiolase_acyl_enz_int_AS"/>
</dbReference>
<name>A0AAJ3Z2X5_9BACI</name>
<evidence type="ECO:0000313" key="11">
    <source>
        <dbReference type="Proteomes" id="UP000288675"/>
    </source>
</evidence>
<dbReference type="InterPro" id="IPR020613">
    <property type="entry name" value="Thiolase_CS"/>
</dbReference>
<dbReference type="AlphaFoldDB" id="A0AAJ3Z2X5"/>
<comment type="similarity">
    <text evidence="1 7">Belongs to the thiolase-like superfamily. Thiolase family.</text>
</comment>
<dbReference type="Proteomes" id="UP000288675">
    <property type="component" value="Chromosome"/>
</dbReference>
<evidence type="ECO:0000259" key="9">
    <source>
        <dbReference type="Pfam" id="PF02803"/>
    </source>
</evidence>
<dbReference type="PANTHER" id="PTHR18919">
    <property type="entry name" value="ACETYL-COA C-ACYLTRANSFERASE"/>
    <property type="match status" value="1"/>
</dbReference>
<evidence type="ECO:0000256" key="5">
    <source>
        <dbReference type="ARBA" id="ARBA00030755"/>
    </source>
</evidence>
<dbReference type="InterPro" id="IPR016039">
    <property type="entry name" value="Thiolase-like"/>
</dbReference>
<dbReference type="FunFam" id="3.40.47.10:FF:000010">
    <property type="entry name" value="Acetyl-CoA acetyltransferase (Thiolase)"/>
    <property type="match status" value="1"/>
</dbReference>
<accession>A0AAJ3Z2X5</accession>